<name>A0ABN6HUX0_9FLAO</name>
<dbReference type="SUPFAM" id="SSF49464">
    <property type="entry name" value="Carboxypeptidase regulatory domain-like"/>
    <property type="match status" value="1"/>
</dbReference>
<organism evidence="1 2">
    <name type="scientific">Flavobacterium okayamense</name>
    <dbReference type="NCBI Taxonomy" id="2830782"/>
    <lineage>
        <taxon>Bacteria</taxon>
        <taxon>Pseudomonadati</taxon>
        <taxon>Bacteroidota</taxon>
        <taxon>Flavobacteriia</taxon>
        <taxon>Flavobacteriales</taxon>
        <taxon>Flavobacteriaceae</taxon>
        <taxon>Flavobacterium</taxon>
    </lineage>
</organism>
<protein>
    <recommendedName>
        <fullName evidence="3">CarboxypepD_reg-like domain-containing protein</fullName>
    </recommendedName>
</protein>
<accession>A0ABN6HUX0</accession>
<gene>
    <name evidence="1" type="ORF">KK2020170_02100</name>
</gene>
<dbReference type="EMBL" id="AP024749">
    <property type="protein sequence ID" value="BCY27342.1"/>
    <property type="molecule type" value="Genomic_DNA"/>
</dbReference>
<dbReference type="InterPro" id="IPR008969">
    <property type="entry name" value="CarboxyPept-like_regulatory"/>
</dbReference>
<keyword evidence="2" id="KW-1185">Reference proteome</keyword>
<dbReference type="Pfam" id="PF13715">
    <property type="entry name" value="CarbopepD_reg_2"/>
    <property type="match status" value="1"/>
</dbReference>
<evidence type="ECO:0000313" key="2">
    <source>
        <dbReference type="Proteomes" id="UP000825258"/>
    </source>
</evidence>
<sequence>MLRILIFLISISVFSQTQFTGKIIDIKSKQPLLGASIYIPNTSIGTSTDIDGKFVLVVPTRNIEIVVSYVGYNTINVKLDLTEINEFSKTIMMREKSNQLDEVIVTKQKIDEEWRRQFKLFKYHFIGNSTVAEKVEILNKEDIFFTEVKDSTSYSLQAQSNKPLIIINKKLGYKLTYDLIEFSVFRSNDNPQKSVYYGYSFFEDIIEKEKLNYKKTIINRQKAYNGSLNHFIKSVYQNKIIENGFVVNEFILKENPEYPSKERLTYLKNEAKKTGNYDSLRNLPNKFQKIIGREYSKQNFVIGLDEKQYLSFKNSIQIKYNEECDKNYKTKFDFQLSYISLTEKVEIFENGNFYNPLHMIIYDYMSWKKMGDALPYDYEP</sequence>
<dbReference type="Proteomes" id="UP000825258">
    <property type="component" value="Chromosome"/>
</dbReference>
<reference evidence="1 2" key="1">
    <citation type="submission" date="2021-06" db="EMBL/GenBank/DDBJ databases">
        <title>Whole genome sequences of Flavobacterium sp. KK2020170 and assembly.</title>
        <authorList>
            <person name="Kitahara K."/>
            <person name="Miyoshi S."/>
            <person name="Uesaka K."/>
        </authorList>
    </citation>
    <scope>NUCLEOTIDE SEQUENCE [LARGE SCALE GENOMIC DNA]</scope>
    <source>
        <strain evidence="1 2">KK2020170</strain>
    </source>
</reference>
<proteinExistence type="predicted"/>
<dbReference type="RefSeq" id="WP_221258969.1">
    <property type="nucleotide sequence ID" value="NZ_AP024749.1"/>
</dbReference>
<evidence type="ECO:0008006" key="3">
    <source>
        <dbReference type="Google" id="ProtNLM"/>
    </source>
</evidence>
<dbReference type="Gene3D" id="2.60.40.1120">
    <property type="entry name" value="Carboxypeptidase-like, regulatory domain"/>
    <property type="match status" value="1"/>
</dbReference>
<evidence type="ECO:0000313" key="1">
    <source>
        <dbReference type="EMBL" id="BCY27342.1"/>
    </source>
</evidence>